<reference evidence="1" key="1">
    <citation type="submission" date="2018-10" db="EMBL/GenBank/DDBJ databases">
        <authorList>
            <consortium name="Veterinary Laboratory Investigation and Response Network"/>
        </authorList>
    </citation>
    <scope>NUCLEOTIDE SEQUENCE</scope>
    <source>
        <strain evidence="1">SAL-18-VL-OH-GA-0003</strain>
    </source>
</reference>
<name>A0A5T9SLR1_SALER</name>
<dbReference type="EMBL" id="AAGHOJ010000110">
    <property type="protein sequence ID" value="EBO1428463.1"/>
    <property type="molecule type" value="Genomic_DNA"/>
</dbReference>
<gene>
    <name evidence="1" type="ORF">D5Q97_24745</name>
</gene>
<protein>
    <submittedName>
        <fullName evidence="1">Uncharacterized protein</fullName>
    </submittedName>
</protein>
<organism evidence="1">
    <name type="scientific">Salmonella enterica</name>
    <name type="common">Salmonella choleraesuis</name>
    <dbReference type="NCBI Taxonomy" id="28901"/>
    <lineage>
        <taxon>Bacteria</taxon>
        <taxon>Pseudomonadati</taxon>
        <taxon>Pseudomonadota</taxon>
        <taxon>Gammaproteobacteria</taxon>
        <taxon>Enterobacterales</taxon>
        <taxon>Enterobacteriaceae</taxon>
        <taxon>Salmonella</taxon>
    </lineage>
</organism>
<dbReference type="AlphaFoldDB" id="A0A5T9SLR1"/>
<accession>A0A5T9SLR1</accession>
<feature type="non-terminal residue" evidence="1">
    <location>
        <position position="73"/>
    </location>
</feature>
<proteinExistence type="predicted"/>
<sequence>MDYLIVDRNWPSKQENYYHALRLLTFTPNKICQKTDNGRVILQHKINCHNNGNGDTKRKTMKYNEGTFKYMFK</sequence>
<comment type="caution">
    <text evidence="1">The sequence shown here is derived from an EMBL/GenBank/DDBJ whole genome shotgun (WGS) entry which is preliminary data.</text>
</comment>
<evidence type="ECO:0000313" key="1">
    <source>
        <dbReference type="EMBL" id="EBO1428463.1"/>
    </source>
</evidence>